<protein>
    <submittedName>
        <fullName evidence="3">Multimeric flavodoxin WrbA</fullName>
    </submittedName>
</protein>
<evidence type="ECO:0000256" key="1">
    <source>
        <dbReference type="SAM" id="MobiDB-lite"/>
    </source>
</evidence>
<sequence>MSRDGVRVWGNGTRTRRPKGIDVASIRALVLNCTLKPSPAPSSAEQLGREVLAELAAQGVEGELIRVVDHDVRFGVSTDEGDGDGWPAIRAKLLAAQVLVIATPIWLGQPSSVCKMVLERLDAELSETDDEGRLLTYGKVAGVAVVGNEDGAHHTIGQVQQALNEVGFTLAAAAATYWVGEALHTVDYRDAGPKPDTTGRTTKALALNSAHLARLLAEQPYPPPDARSAAVGPSRESA</sequence>
<keyword evidence="4" id="KW-1185">Reference proteome</keyword>
<feature type="region of interest" description="Disordered" evidence="1">
    <location>
        <begin position="216"/>
        <end position="238"/>
    </location>
</feature>
<dbReference type="Proteomes" id="UP000198224">
    <property type="component" value="Chromosome I"/>
</dbReference>
<dbReference type="EMBL" id="LT607409">
    <property type="protein sequence ID" value="SCF20227.1"/>
    <property type="molecule type" value="Genomic_DNA"/>
</dbReference>
<evidence type="ECO:0000259" key="2">
    <source>
        <dbReference type="Pfam" id="PF03358"/>
    </source>
</evidence>
<organism evidence="3 4">
    <name type="scientific">Micromonospora chokoriensis</name>
    <dbReference type="NCBI Taxonomy" id="356851"/>
    <lineage>
        <taxon>Bacteria</taxon>
        <taxon>Bacillati</taxon>
        <taxon>Actinomycetota</taxon>
        <taxon>Actinomycetes</taxon>
        <taxon>Micromonosporales</taxon>
        <taxon>Micromonosporaceae</taxon>
        <taxon>Micromonospora</taxon>
    </lineage>
</organism>
<dbReference type="InterPro" id="IPR005025">
    <property type="entry name" value="FMN_Rdtase-like_dom"/>
</dbReference>
<evidence type="ECO:0000313" key="3">
    <source>
        <dbReference type="EMBL" id="SCF20227.1"/>
    </source>
</evidence>
<name>A0A1C4YHP5_9ACTN</name>
<accession>A0A1C4YHP5</accession>
<reference evidence="4" key="1">
    <citation type="submission" date="2016-06" db="EMBL/GenBank/DDBJ databases">
        <authorList>
            <person name="Varghese N."/>
            <person name="Submissions Spin"/>
        </authorList>
    </citation>
    <scope>NUCLEOTIDE SEQUENCE [LARGE SCALE GENOMIC DNA]</scope>
    <source>
        <strain evidence="4">DSM 45160</strain>
    </source>
</reference>
<dbReference type="GO" id="GO:0016491">
    <property type="term" value="F:oxidoreductase activity"/>
    <property type="evidence" value="ECO:0007669"/>
    <property type="project" value="InterPro"/>
</dbReference>
<gene>
    <name evidence="3" type="ORF">GA0070612_4762</name>
</gene>
<dbReference type="Gene3D" id="3.40.50.360">
    <property type="match status" value="1"/>
</dbReference>
<feature type="domain" description="NADPH-dependent FMN reductase-like" evidence="2">
    <location>
        <begin position="28"/>
        <end position="171"/>
    </location>
</feature>
<dbReference type="Pfam" id="PF03358">
    <property type="entry name" value="FMN_red"/>
    <property type="match status" value="1"/>
</dbReference>
<dbReference type="SUPFAM" id="SSF52218">
    <property type="entry name" value="Flavoproteins"/>
    <property type="match status" value="1"/>
</dbReference>
<dbReference type="eggNOG" id="COG0655">
    <property type="taxonomic scope" value="Bacteria"/>
</dbReference>
<dbReference type="InterPro" id="IPR029039">
    <property type="entry name" value="Flavoprotein-like_sf"/>
</dbReference>
<proteinExistence type="predicted"/>
<dbReference type="AlphaFoldDB" id="A0A1C4YHP5"/>
<evidence type="ECO:0000313" key="4">
    <source>
        <dbReference type="Proteomes" id="UP000198224"/>
    </source>
</evidence>